<accession>A0AAV6V2G3</accession>
<protein>
    <submittedName>
        <fullName evidence="1">Uncharacterized protein</fullName>
    </submittedName>
</protein>
<dbReference type="AlphaFoldDB" id="A0AAV6V2G3"/>
<evidence type="ECO:0000313" key="1">
    <source>
        <dbReference type="EMBL" id="KAG8190198.1"/>
    </source>
</evidence>
<dbReference type="EMBL" id="JAFNEN010000191">
    <property type="protein sequence ID" value="KAG8190198.1"/>
    <property type="molecule type" value="Genomic_DNA"/>
</dbReference>
<dbReference type="Proteomes" id="UP000827092">
    <property type="component" value="Unassembled WGS sequence"/>
</dbReference>
<gene>
    <name evidence="1" type="ORF">JTE90_011921</name>
</gene>
<name>A0AAV6V2G3_9ARAC</name>
<proteinExistence type="predicted"/>
<comment type="caution">
    <text evidence="1">The sequence shown here is derived from an EMBL/GenBank/DDBJ whole genome shotgun (WGS) entry which is preliminary data.</text>
</comment>
<reference evidence="1 2" key="1">
    <citation type="journal article" date="2022" name="Nat. Ecol. Evol.">
        <title>A masculinizing supergene underlies an exaggerated male reproductive morph in a spider.</title>
        <authorList>
            <person name="Hendrickx F."/>
            <person name="De Corte Z."/>
            <person name="Sonet G."/>
            <person name="Van Belleghem S.M."/>
            <person name="Kostlbacher S."/>
            <person name="Vangestel C."/>
        </authorList>
    </citation>
    <scope>NUCLEOTIDE SEQUENCE [LARGE SCALE GENOMIC DNA]</scope>
    <source>
        <strain evidence="1">W744_W776</strain>
    </source>
</reference>
<organism evidence="1 2">
    <name type="scientific">Oedothorax gibbosus</name>
    <dbReference type="NCBI Taxonomy" id="931172"/>
    <lineage>
        <taxon>Eukaryota</taxon>
        <taxon>Metazoa</taxon>
        <taxon>Ecdysozoa</taxon>
        <taxon>Arthropoda</taxon>
        <taxon>Chelicerata</taxon>
        <taxon>Arachnida</taxon>
        <taxon>Araneae</taxon>
        <taxon>Araneomorphae</taxon>
        <taxon>Entelegynae</taxon>
        <taxon>Araneoidea</taxon>
        <taxon>Linyphiidae</taxon>
        <taxon>Erigoninae</taxon>
        <taxon>Oedothorax</taxon>
    </lineage>
</organism>
<sequence>MCDCNGDTELYNKALNGVSCAEAGLLLSAMRIELESCSNCSAEIRSQSYADEAEAIINLLVHKCKKTILHIKEKDAKKNCACNSFSNIVEDFTEEDLTYLYAKYQKQALAIPRNQDHMTHLIQILNNEISTKKSLRAKALDICESKTRDLIQWLEGYAIALPQTSPTQDDFSENDVHVLELVIMLYEWGRKLIVHLQSFMMTTNESEAVFSFGRLFDFLRDILAILPRMNDQISKRLEQEPKNGFKGILNL</sequence>
<keyword evidence="2" id="KW-1185">Reference proteome</keyword>
<evidence type="ECO:0000313" key="2">
    <source>
        <dbReference type="Proteomes" id="UP000827092"/>
    </source>
</evidence>